<keyword evidence="1" id="KW-0677">Repeat</keyword>
<evidence type="ECO:0000256" key="1">
    <source>
        <dbReference type="ARBA" id="ARBA00022737"/>
    </source>
</evidence>
<reference evidence="4 5" key="1">
    <citation type="submission" date="2024-06" db="EMBL/GenBank/DDBJ databases">
        <title>A chromosome level genome sequence of Diviner's sage (Salvia divinorum).</title>
        <authorList>
            <person name="Ford S.A."/>
            <person name="Ro D.-K."/>
            <person name="Ness R.W."/>
            <person name="Phillips M.A."/>
        </authorList>
    </citation>
    <scope>NUCLEOTIDE SEQUENCE [LARGE SCALE GENOMIC DNA]</scope>
    <source>
        <strain evidence="4">SAF-2024a</strain>
        <tissue evidence="4">Leaf</tissue>
    </source>
</reference>
<gene>
    <name evidence="4" type="ORF">AAHA92_10663</name>
</gene>
<dbReference type="AlphaFoldDB" id="A0ABD1HVE0"/>
<accession>A0ABD1HVE0</accession>
<dbReference type="SUPFAM" id="SSF54791">
    <property type="entry name" value="Eukaryotic type KH-domain (KH-domain type I)"/>
    <property type="match status" value="3"/>
</dbReference>
<protein>
    <submittedName>
        <fullName evidence="4">KH domain-containing protein isoform X2</fullName>
    </submittedName>
</protein>
<evidence type="ECO:0000313" key="4">
    <source>
        <dbReference type="EMBL" id="KAL1560455.1"/>
    </source>
</evidence>
<feature type="domain" description="K Homology" evidence="3">
    <location>
        <begin position="32"/>
        <end position="102"/>
    </location>
</feature>
<dbReference type="EMBL" id="JBEAFC010000004">
    <property type="protein sequence ID" value="KAL1560455.1"/>
    <property type="molecule type" value="Genomic_DNA"/>
</dbReference>
<keyword evidence="2" id="KW-0694">RNA-binding</keyword>
<organism evidence="4 5">
    <name type="scientific">Salvia divinorum</name>
    <name type="common">Maria pastora</name>
    <name type="synonym">Diviner's sage</name>
    <dbReference type="NCBI Taxonomy" id="28513"/>
    <lineage>
        <taxon>Eukaryota</taxon>
        <taxon>Viridiplantae</taxon>
        <taxon>Streptophyta</taxon>
        <taxon>Embryophyta</taxon>
        <taxon>Tracheophyta</taxon>
        <taxon>Spermatophyta</taxon>
        <taxon>Magnoliopsida</taxon>
        <taxon>eudicotyledons</taxon>
        <taxon>Gunneridae</taxon>
        <taxon>Pentapetalae</taxon>
        <taxon>asterids</taxon>
        <taxon>lamiids</taxon>
        <taxon>Lamiales</taxon>
        <taxon>Lamiaceae</taxon>
        <taxon>Nepetoideae</taxon>
        <taxon>Mentheae</taxon>
        <taxon>Salviinae</taxon>
        <taxon>Salvia</taxon>
        <taxon>Salvia subgen. Calosphace</taxon>
    </lineage>
</organism>
<sequence length="349" mass="37121">MFQCYADVRGTWPVYSSDLPVVPGYGGASRSEELTIKVLCPSNKIGRVIGKGGSSIKGIRQESGERIEVEDPKTNHSECIISVISYESSEDLKSMAVEAVLLLQGKINSEDDDTVTMRLLVPSKVIGCIIGKSGCIINEIRKRTKADIQISKGEKPKFAAGNDELVEVYGQVSNLRDALIQIVLRLRDDVLKDREDIHNASTGVEASYAGGESLPMSSVFRSGHSGAALSYDHRPDAGSGLGLLSSSGYGYGSLSMGDDGYGSLSSRSTPLFSGLPPPSVLEMVIPAHAIGKVIGKGGTNIENIRKISGAAIDIPDFRSSRGDRLAIISGTSEQKRAAENLIQAFIMAA</sequence>
<evidence type="ECO:0000259" key="3">
    <source>
        <dbReference type="SMART" id="SM00322"/>
    </source>
</evidence>
<proteinExistence type="predicted"/>
<dbReference type="Proteomes" id="UP001567538">
    <property type="component" value="Unassembled WGS sequence"/>
</dbReference>
<dbReference type="InterPro" id="IPR036612">
    <property type="entry name" value="KH_dom_type_1_sf"/>
</dbReference>
<name>A0ABD1HVE0_SALDI</name>
<dbReference type="InterPro" id="IPR004087">
    <property type="entry name" value="KH_dom"/>
</dbReference>
<dbReference type="CDD" id="cd22462">
    <property type="entry name" value="KH-I_HEN4_like_rpt5"/>
    <property type="match status" value="1"/>
</dbReference>
<dbReference type="InterPro" id="IPR004088">
    <property type="entry name" value="KH_dom_type_1"/>
</dbReference>
<feature type="domain" description="K Homology" evidence="3">
    <location>
        <begin position="277"/>
        <end position="347"/>
    </location>
</feature>
<evidence type="ECO:0000256" key="2">
    <source>
        <dbReference type="PROSITE-ProRule" id="PRU00117"/>
    </source>
</evidence>
<feature type="domain" description="K Homology" evidence="3">
    <location>
        <begin position="113"/>
        <end position="187"/>
    </location>
</feature>
<dbReference type="Gene3D" id="3.30.1370.10">
    <property type="entry name" value="K Homology domain, type 1"/>
    <property type="match status" value="3"/>
</dbReference>
<dbReference type="PANTHER" id="PTHR10288">
    <property type="entry name" value="KH DOMAIN CONTAINING RNA BINDING PROTEIN"/>
    <property type="match status" value="1"/>
</dbReference>
<evidence type="ECO:0000313" key="5">
    <source>
        <dbReference type="Proteomes" id="UP001567538"/>
    </source>
</evidence>
<dbReference type="Pfam" id="PF00013">
    <property type="entry name" value="KH_1"/>
    <property type="match status" value="3"/>
</dbReference>
<keyword evidence="5" id="KW-1185">Reference proteome</keyword>
<dbReference type="GO" id="GO:0003723">
    <property type="term" value="F:RNA binding"/>
    <property type="evidence" value="ECO:0007669"/>
    <property type="project" value="UniProtKB-UniRule"/>
</dbReference>
<dbReference type="SMART" id="SM00322">
    <property type="entry name" value="KH"/>
    <property type="match status" value="3"/>
</dbReference>
<dbReference type="CDD" id="cd22459">
    <property type="entry name" value="KH-I_PEPPER_rpt1_like"/>
    <property type="match status" value="1"/>
</dbReference>
<comment type="caution">
    <text evidence="4">The sequence shown here is derived from an EMBL/GenBank/DDBJ whole genome shotgun (WGS) entry which is preliminary data.</text>
</comment>
<dbReference type="PROSITE" id="PS50084">
    <property type="entry name" value="KH_TYPE_1"/>
    <property type="match status" value="3"/>
</dbReference>